<accession>A0A5C4S619</accession>
<dbReference type="InterPro" id="IPR002711">
    <property type="entry name" value="HNH"/>
</dbReference>
<dbReference type="PANTHER" id="PTHR33877">
    <property type="entry name" value="SLL1193 PROTEIN"/>
    <property type="match status" value="1"/>
</dbReference>
<dbReference type="InterPro" id="IPR003615">
    <property type="entry name" value="HNH_nuc"/>
</dbReference>
<organism evidence="2 3">
    <name type="scientific">Chlorobaculum thiosulfatiphilum</name>
    <name type="common">Chlorobium limicola f.sp. thiosulfatophilum</name>
    <dbReference type="NCBI Taxonomy" id="115852"/>
    <lineage>
        <taxon>Bacteria</taxon>
        <taxon>Pseudomonadati</taxon>
        <taxon>Chlorobiota</taxon>
        <taxon>Chlorobiia</taxon>
        <taxon>Chlorobiales</taxon>
        <taxon>Chlorobiaceae</taxon>
        <taxon>Chlorobaculum</taxon>
    </lineage>
</organism>
<proteinExistence type="predicted"/>
<dbReference type="InterPro" id="IPR052892">
    <property type="entry name" value="NA-targeting_endonuclease"/>
</dbReference>
<dbReference type="CDD" id="cd00085">
    <property type="entry name" value="HNHc"/>
    <property type="match status" value="1"/>
</dbReference>
<dbReference type="EMBL" id="VDCH01000011">
    <property type="protein sequence ID" value="TNJ38953.1"/>
    <property type="molecule type" value="Genomic_DNA"/>
</dbReference>
<evidence type="ECO:0000313" key="2">
    <source>
        <dbReference type="EMBL" id="TNJ38953.1"/>
    </source>
</evidence>
<dbReference type="OrthoDB" id="9802901at2"/>
<dbReference type="PANTHER" id="PTHR33877:SF1">
    <property type="entry name" value="TYPE IV METHYL-DIRECTED RESTRICTION ENZYME ECOKMCRA"/>
    <property type="match status" value="1"/>
</dbReference>
<keyword evidence="2" id="KW-0255">Endonuclease</keyword>
<reference evidence="2 3" key="1">
    <citation type="submission" date="2019-05" db="EMBL/GenBank/DDBJ databases">
        <title>Draft Whole-Genome sequence of the green sulfur bacterium Chlorobaculum thiosulfatiphilum DSM 249.</title>
        <authorList>
            <person name="Meyer T.E."/>
            <person name="Kyndt J.A."/>
        </authorList>
    </citation>
    <scope>NUCLEOTIDE SEQUENCE [LARGE SCALE GENOMIC DNA]</scope>
    <source>
        <strain evidence="2 3">DSM 249</strain>
    </source>
</reference>
<feature type="domain" description="HNH nuclease" evidence="1">
    <location>
        <begin position="166"/>
        <end position="216"/>
    </location>
</feature>
<keyword evidence="2" id="KW-0540">Nuclease</keyword>
<keyword evidence="3" id="KW-1185">Reference proteome</keyword>
<evidence type="ECO:0000313" key="3">
    <source>
        <dbReference type="Proteomes" id="UP000308271"/>
    </source>
</evidence>
<dbReference type="Pfam" id="PF01844">
    <property type="entry name" value="HNH"/>
    <property type="match status" value="1"/>
</dbReference>
<dbReference type="RefSeq" id="WP_139456903.1">
    <property type="nucleotide sequence ID" value="NZ_VDCH01000011.1"/>
</dbReference>
<dbReference type="SMART" id="SM00507">
    <property type="entry name" value="HNHc"/>
    <property type="match status" value="1"/>
</dbReference>
<evidence type="ECO:0000259" key="1">
    <source>
        <dbReference type="SMART" id="SM00507"/>
    </source>
</evidence>
<dbReference type="AlphaFoldDB" id="A0A5C4S619"/>
<dbReference type="GO" id="GO:0004519">
    <property type="term" value="F:endonuclease activity"/>
    <property type="evidence" value="ECO:0007669"/>
    <property type="project" value="UniProtKB-KW"/>
</dbReference>
<gene>
    <name evidence="2" type="ORF">FGF66_06725</name>
</gene>
<dbReference type="Proteomes" id="UP000308271">
    <property type="component" value="Unassembled WGS sequence"/>
</dbReference>
<keyword evidence="2" id="KW-0378">Hydrolase</keyword>
<comment type="caution">
    <text evidence="2">The sequence shown here is derived from an EMBL/GenBank/DDBJ whole genome shotgun (WGS) entry which is preliminary data.</text>
</comment>
<name>A0A5C4S619_CHLTI</name>
<dbReference type="Gene3D" id="1.10.30.50">
    <property type="match status" value="1"/>
</dbReference>
<sequence length="223" mass="25981">MALQNAQVKRVSLIDFEKIKSSILSDMEFANSNYLEPFYLDDLYFEKFKKTPAQIEEKRNELRAQLMLVKKIEKLAKHAPQFFSKRNEIPRVVLDNCSYWSSQNSHYVVFHDLMYECSGPYKEDEFKALVIGEFDRERRYLERLHCIGQDDSKLTVGSIRERIPEKVRMQVWRRDGGKCVKCGSREKLEYDHIIPVSLGGGNTARNVELLCEKCNRSKGASIG</sequence>
<dbReference type="GO" id="GO:0008270">
    <property type="term" value="F:zinc ion binding"/>
    <property type="evidence" value="ECO:0007669"/>
    <property type="project" value="InterPro"/>
</dbReference>
<protein>
    <submittedName>
        <fullName evidence="2">HNH endonuclease</fullName>
    </submittedName>
</protein>
<dbReference type="GO" id="GO:0003676">
    <property type="term" value="F:nucleic acid binding"/>
    <property type="evidence" value="ECO:0007669"/>
    <property type="project" value="InterPro"/>
</dbReference>